<dbReference type="InterPro" id="IPR029058">
    <property type="entry name" value="AB_hydrolase_fold"/>
</dbReference>
<evidence type="ECO:0000259" key="4">
    <source>
        <dbReference type="Pfam" id="PF12146"/>
    </source>
</evidence>
<evidence type="ECO:0000256" key="2">
    <source>
        <dbReference type="ARBA" id="ARBA00004613"/>
    </source>
</evidence>
<dbReference type="InterPro" id="IPR051044">
    <property type="entry name" value="MAG_DAG_Lipase"/>
</dbReference>
<dbReference type="AlphaFoldDB" id="A0A397USR3"/>
<organism evidence="6 7">
    <name type="scientific">Gigaspora rosea</name>
    <dbReference type="NCBI Taxonomy" id="44941"/>
    <lineage>
        <taxon>Eukaryota</taxon>
        <taxon>Fungi</taxon>
        <taxon>Fungi incertae sedis</taxon>
        <taxon>Mucoromycota</taxon>
        <taxon>Glomeromycotina</taxon>
        <taxon>Glomeromycetes</taxon>
        <taxon>Diversisporales</taxon>
        <taxon>Gigasporaceae</taxon>
        <taxon>Gigaspora</taxon>
    </lineage>
</organism>
<dbReference type="InterPro" id="IPR022742">
    <property type="entry name" value="Hydrolase_4"/>
</dbReference>
<keyword evidence="6" id="KW-0378">Hydrolase</keyword>
<evidence type="ECO:0000256" key="3">
    <source>
        <dbReference type="ARBA" id="ARBA00022525"/>
    </source>
</evidence>
<dbReference type="EMBL" id="QKWP01001242">
    <property type="protein sequence ID" value="RIB10513.1"/>
    <property type="molecule type" value="Genomic_DNA"/>
</dbReference>
<feature type="domain" description="Serine aminopeptidase S33" evidence="4">
    <location>
        <begin position="283"/>
        <end position="483"/>
    </location>
</feature>
<dbReference type="STRING" id="44941.A0A397USR3"/>
<dbReference type="Gene3D" id="3.40.50.1820">
    <property type="entry name" value="alpha/beta hydrolase"/>
    <property type="match status" value="1"/>
</dbReference>
<dbReference type="PANTHER" id="PTHR11614">
    <property type="entry name" value="PHOSPHOLIPASE-RELATED"/>
    <property type="match status" value="1"/>
</dbReference>
<dbReference type="SUPFAM" id="SSF53474">
    <property type="entry name" value="alpha/beta-Hydrolases"/>
    <property type="match status" value="1"/>
</dbReference>
<proteinExistence type="predicted"/>
<keyword evidence="7" id="KW-1185">Reference proteome</keyword>
<dbReference type="Proteomes" id="UP000266673">
    <property type="component" value="Unassembled WGS sequence"/>
</dbReference>
<comment type="caution">
    <text evidence="6">The sequence shown here is derived from an EMBL/GenBank/DDBJ whole genome shotgun (WGS) entry which is preliminary data.</text>
</comment>
<reference evidence="6 7" key="1">
    <citation type="submission" date="2018-06" db="EMBL/GenBank/DDBJ databases">
        <title>Comparative genomics reveals the genomic features of Rhizophagus irregularis, R. cerebriforme, R. diaphanum and Gigaspora rosea, and their symbiotic lifestyle signature.</title>
        <authorList>
            <person name="Morin E."/>
            <person name="San Clemente H."/>
            <person name="Chen E.C.H."/>
            <person name="De La Providencia I."/>
            <person name="Hainaut M."/>
            <person name="Kuo A."/>
            <person name="Kohler A."/>
            <person name="Murat C."/>
            <person name="Tang N."/>
            <person name="Roy S."/>
            <person name="Loubradou J."/>
            <person name="Henrissat B."/>
            <person name="Grigoriev I.V."/>
            <person name="Corradi N."/>
            <person name="Roux C."/>
            <person name="Martin F.M."/>
        </authorList>
    </citation>
    <scope>NUCLEOTIDE SEQUENCE [LARGE SCALE GENOMIC DNA]</scope>
    <source>
        <strain evidence="6 7">DAOM 194757</strain>
    </source>
</reference>
<protein>
    <submittedName>
        <fullName evidence="6">Alpha/Beta hydrolase protein</fullName>
    </submittedName>
</protein>
<keyword evidence="3" id="KW-0964">Secreted</keyword>
<sequence>MPTITLRYLIQGLQGETPNTEDTPSVFHVEVNIKNKVGMLKESICKNNNLTCENEDLILWKLDIHESDERIKQLKTSTIEKKKIIYTSLYPLASKSNNLFNNLFKKITIRCIIEGEISALAFPVNVHKYANVYTLSKSIFEKIIVPKNNDLVLWKVDIPENDEKIKNSSSVEKVSTSNHECEKLSDITKSISSSSVEKVSTSNHECEKLSDITRSISSSSVEKVSISNHKCEKLSDITKSISSIFEFPLKEENIHIIVSFEELMWMKINDVEVYTKTWKAKDEPKAYITFLHSYVDHVGFYNHIFSKFKDDNIEVNAFDQCGHGRTWKKNANPSVGKGWDDAIEDIKKFIEKQDREEVVRHFLMGHSVGGALALYATMYNKIEGLSGCIALSPLLKPFKQGIDLEIETKKLTSNRSFSQIYDDHTYINKYYTLTEVMDSLRYGNMLLKNKFSNESPSILIIYGTEDKISDINATKKFYNNLNGNSNADELRDECCSSPNQHSHCLHYDYDKNDVIDYCMQWILAGGRHSESSENGEPVD</sequence>
<dbReference type="Pfam" id="PF12146">
    <property type="entry name" value="Hydrolase_4"/>
    <property type="match status" value="1"/>
</dbReference>
<dbReference type="Pfam" id="PF20147">
    <property type="entry name" value="Crinkler"/>
    <property type="match status" value="2"/>
</dbReference>
<gene>
    <name evidence="6" type="ORF">C2G38_2205939</name>
</gene>
<feature type="domain" description="Crinkler effector protein N-terminal" evidence="5">
    <location>
        <begin position="21"/>
        <end position="88"/>
    </location>
</feature>
<accession>A0A397USR3</accession>
<dbReference type="GO" id="GO:0005576">
    <property type="term" value="C:extracellular region"/>
    <property type="evidence" value="ECO:0007669"/>
    <property type="project" value="UniProtKB-SubCell"/>
</dbReference>
<dbReference type="GO" id="GO:0043657">
    <property type="term" value="C:host cell"/>
    <property type="evidence" value="ECO:0007669"/>
    <property type="project" value="UniProtKB-SubCell"/>
</dbReference>
<evidence type="ECO:0000313" key="7">
    <source>
        <dbReference type="Proteomes" id="UP000266673"/>
    </source>
</evidence>
<name>A0A397USR3_9GLOM</name>
<dbReference type="GO" id="GO:0016787">
    <property type="term" value="F:hydrolase activity"/>
    <property type="evidence" value="ECO:0007669"/>
    <property type="project" value="UniProtKB-KW"/>
</dbReference>
<evidence type="ECO:0000256" key="1">
    <source>
        <dbReference type="ARBA" id="ARBA00004340"/>
    </source>
</evidence>
<dbReference type="InterPro" id="IPR045379">
    <property type="entry name" value="Crinkler_N"/>
</dbReference>
<evidence type="ECO:0000313" key="6">
    <source>
        <dbReference type="EMBL" id="RIB10513.1"/>
    </source>
</evidence>
<comment type="subcellular location">
    <subcellularLocation>
        <location evidence="1">Host cell</location>
    </subcellularLocation>
    <subcellularLocation>
        <location evidence="2">Secreted</location>
    </subcellularLocation>
</comment>
<dbReference type="OrthoDB" id="10249433at2759"/>
<feature type="domain" description="Crinkler effector protein N-terminal" evidence="5">
    <location>
        <begin position="107"/>
        <end position="196"/>
    </location>
</feature>
<evidence type="ECO:0000259" key="5">
    <source>
        <dbReference type="Pfam" id="PF20147"/>
    </source>
</evidence>